<evidence type="ECO:0000313" key="6">
    <source>
        <dbReference type="Proteomes" id="UP001485459"/>
    </source>
</evidence>
<evidence type="ECO:0000256" key="2">
    <source>
        <dbReference type="ARBA" id="ARBA00023136"/>
    </source>
</evidence>
<dbReference type="Pfam" id="PF00593">
    <property type="entry name" value="TonB_dep_Rec_b-barrel"/>
    <property type="match status" value="1"/>
</dbReference>
<dbReference type="Gene3D" id="2.40.170.20">
    <property type="entry name" value="TonB-dependent receptor, beta-barrel domain"/>
    <property type="match status" value="1"/>
</dbReference>
<dbReference type="Proteomes" id="UP001485459">
    <property type="component" value="Chromosome"/>
</dbReference>
<organism evidence="5 6">
    <name type="scientific">Chitinophaga pollutisoli</name>
    <dbReference type="NCBI Taxonomy" id="3133966"/>
    <lineage>
        <taxon>Bacteria</taxon>
        <taxon>Pseudomonadati</taxon>
        <taxon>Bacteroidota</taxon>
        <taxon>Chitinophagia</taxon>
        <taxon>Chitinophagales</taxon>
        <taxon>Chitinophagaceae</taxon>
        <taxon>Chitinophaga</taxon>
    </lineage>
</organism>
<evidence type="ECO:0000313" key="5">
    <source>
        <dbReference type="EMBL" id="WZN41159.1"/>
    </source>
</evidence>
<protein>
    <submittedName>
        <fullName evidence="5">TonB-dependent receptor</fullName>
    </submittedName>
</protein>
<dbReference type="RefSeq" id="WP_341836018.1">
    <property type="nucleotide sequence ID" value="NZ_CP149822.1"/>
</dbReference>
<sequence length="421" mass="47337">MSEENFFKNLTNAFDDLKLRASYGTTGNDLDVANNRITPFSFVRKMVNGGSYMFNDRLYQGIAPSATPNPDLTWATSASYNAGLEFTTLRGRFNGTVDVFLRKETDILGSRLVRLPDNYGQSLAPENYAARSWRGAEFTFEWRDKAAAGKLNYSIIANMGYVRDQWDVFDEAPALGKDGLQQFESRIGRADKRIIGLKSEGLVRTQEQLDALKAKGFTTYGRPPYLGMILFEDIRGNNFAPGPDGKIDANDMQLLSENATPRINYGLGINLSYKNWALQTFFQGVTAYDRVISNQEGAGMRQHGGAVRPYYPIWADDVWTPETPDAKYPRPVGSNWAESGSIATDFWIRSGAYLRMKMLNLGYSLPKSWVQTIGLTSAQLYFNGTNLFSISPMNEFHDPEQKNYDSFPLMKTFTVGADIRF</sequence>
<dbReference type="EMBL" id="CP149822">
    <property type="protein sequence ID" value="WZN41159.1"/>
    <property type="molecule type" value="Genomic_DNA"/>
</dbReference>
<keyword evidence="2" id="KW-0472">Membrane</keyword>
<keyword evidence="3" id="KW-0998">Cell outer membrane</keyword>
<gene>
    <name evidence="5" type="ORF">WJU16_24660</name>
</gene>
<dbReference type="SUPFAM" id="SSF56935">
    <property type="entry name" value="Porins"/>
    <property type="match status" value="1"/>
</dbReference>
<feature type="domain" description="TonB-dependent receptor-like beta-barrel" evidence="4">
    <location>
        <begin position="13"/>
        <end position="387"/>
    </location>
</feature>
<evidence type="ECO:0000259" key="4">
    <source>
        <dbReference type="Pfam" id="PF00593"/>
    </source>
</evidence>
<evidence type="ECO:0000256" key="3">
    <source>
        <dbReference type="ARBA" id="ARBA00023237"/>
    </source>
</evidence>
<dbReference type="InterPro" id="IPR036942">
    <property type="entry name" value="Beta-barrel_TonB_sf"/>
</dbReference>
<name>A0ABZ2YP01_9BACT</name>
<reference evidence="6" key="1">
    <citation type="submission" date="2024-03" db="EMBL/GenBank/DDBJ databases">
        <title>Chitinophaga horti sp. nov., isolated from garden soil.</title>
        <authorList>
            <person name="Lee D.S."/>
            <person name="Han D.M."/>
            <person name="Baek J.H."/>
            <person name="Choi D.G."/>
            <person name="Jeon J.H."/>
            <person name="Jeon C.O."/>
        </authorList>
    </citation>
    <scope>NUCLEOTIDE SEQUENCE [LARGE SCALE GENOMIC DNA]</scope>
    <source>
        <strain evidence="6">GPA1</strain>
    </source>
</reference>
<dbReference type="InterPro" id="IPR000531">
    <property type="entry name" value="Beta-barrel_TonB"/>
</dbReference>
<accession>A0ABZ2YP01</accession>
<comment type="subcellular location">
    <subcellularLocation>
        <location evidence="1">Cell outer membrane</location>
    </subcellularLocation>
</comment>
<keyword evidence="5" id="KW-0675">Receptor</keyword>
<keyword evidence="6" id="KW-1185">Reference proteome</keyword>
<proteinExistence type="predicted"/>
<evidence type="ECO:0000256" key="1">
    <source>
        <dbReference type="ARBA" id="ARBA00004442"/>
    </source>
</evidence>